<evidence type="ECO:0000256" key="1">
    <source>
        <dbReference type="ARBA" id="ARBA00001974"/>
    </source>
</evidence>
<dbReference type="InterPro" id="IPR009100">
    <property type="entry name" value="AcylCoA_DH/oxidase_NM_dom_sf"/>
</dbReference>
<accession>A0A8H8DGY9</accession>
<feature type="domain" description="Acyl-CoA oxidase/dehydrogenase middle" evidence="9">
    <location>
        <begin position="199"/>
        <end position="292"/>
    </location>
</feature>
<dbReference type="GO" id="GO:0050660">
    <property type="term" value="F:flavin adenine dinucleotide binding"/>
    <property type="evidence" value="ECO:0007669"/>
    <property type="project" value="InterPro"/>
</dbReference>
<dbReference type="EMBL" id="JAEFCI010009391">
    <property type="protein sequence ID" value="KAG5457836.1"/>
    <property type="molecule type" value="Genomic_DNA"/>
</dbReference>
<dbReference type="InterPro" id="IPR050741">
    <property type="entry name" value="Acyl-CoA_dehydrogenase"/>
</dbReference>
<comment type="cofactor">
    <cofactor evidence="1 6">
        <name>FAD</name>
        <dbReference type="ChEBI" id="CHEBI:57692"/>
    </cofactor>
</comment>
<dbReference type="InterPro" id="IPR036250">
    <property type="entry name" value="AcylCo_DH-like_C"/>
</dbReference>
<dbReference type="Gene3D" id="1.20.140.10">
    <property type="entry name" value="Butyryl-CoA Dehydrogenase, subunit A, domain 3"/>
    <property type="match status" value="1"/>
</dbReference>
<dbReference type="PANTHER" id="PTHR48083:SF13">
    <property type="entry name" value="ACYL-COA DEHYDROGENASE FAMILY MEMBER 11"/>
    <property type="match status" value="1"/>
</dbReference>
<dbReference type="FunFam" id="2.40.110.10:FF:000002">
    <property type="entry name" value="Acyl-CoA dehydrogenase fadE12"/>
    <property type="match status" value="1"/>
</dbReference>
<name>A0A8H8DGY9_9FUNG</name>
<protein>
    <submittedName>
        <fullName evidence="10">Acyl-CoA dehydrogenase/oxidase</fullName>
    </submittedName>
</protein>
<dbReference type="Pfam" id="PF00441">
    <property type="entry name" value="Acyl-CoA_dh_1"/>
    <property type="match status" value="1"/>
</dbReference>
<dbReference type="Gene3D" id="2.40.110.10">
    <property type="entry name" value="Butyryl-CoA Dehydrogenase, subunit A, domain 2"/>
    <property type="match status" value="1"/>
</dbReference>
<evidence type="ECO:0000313" key="10">
    <source>
        <dbReference type="EMBL" id="KAG5457836.1"/>
    </source>
</evidence>
<evidence type="ECO:0000256" key="4">
    <source>
        <dbReference type="ARBA" id="ARBA00022827"/>
    </source>
</evidence>
<dbReference type="SUPFAM" id="SSF56645">
    <property type="entry name" value="Acyl-CoA dehydrogenase NM domain-like"/>
    <property type="match status" value="1"/>
</dbReference>
<sequence length="501" mass="53900">RGVPLEEVSGVGGGEGGPETLRKVLADFVEVERGARRLDERPANGGSVLAGPPEQTTRGVANECIVAEELFEKQLGKGDQRPDTTAASRAESQPRKASAVLPRSPFGHLKKRAQRLGLWNLFLPKEYPQGAGLTNLEYAPLCEIMGRSLVLAPEVREFAPCFGDVSPNGDPAWVKNRRGPPKQRPAGNASLTLGNQALASSDATNIETRIERHGDQYVINGRKWWISGAGDPRCKLFVVAGKSEPDGKSAHARHSVVLVPAGTPGITVVRPLTVFGYDDAPFGHCEVLFKDVKVPAGNVVLGDGRGFEVMQGRLGPATSRRVSPRIHHCMRAVGVAERALDAMLVRVSRRRAFGKLLAEQGTILADIARSRVEIDQARHLVLSAAAAIDRYGAKRSMKQIAMAKAIVPSMVLRVIDRSIQAHGAAGVGPDLPLAGLHAAVRTLRIADGEGVRGETRNAERPSAASAGPDEVHLMQIAKLEIRRTEELDRKERNRKALAAKL</sequence>
<evidence type="ECO:0000259" key="9">
    <source>
        <dbReference type="Pfam" id="PF02770"/>
    </source>
</evidence>
<dbReference type="Gene3D" id="1.10.540.10">
    <property type="entry name" value="Acyl-CoA dehydrogenase/oxidase, N-terminal domain"/>
    <property type="match status" value="1"/>
</dbReference>
<dbReference type="PANTHER" id="PTHR48083">
    <property type="entry name" value="MEDIUM-CHAIN SPECIFIC ACYL-COA DEHYDROGENASE, MITOCHONDRIAL-RELATED"/>
    <property type="match status" value="1"/>
</dbReference>
<dbReference type="GO" id="GO:0003995">
    <property type="term" value="F:acyl-CoA dehydrogenase activity"/>
    <property type="evidence" value="ECO:0007669"/>
    <property type="project" value="TreeGrafter"/>
</dbReference>
<evidence type="ECO:0000313" key="11">
    <source>
        <dbReference type="Proteomes" id="UP000673691"/>
    </source>
</evidence>
<dbReference type="AlphaFoldDB" id="A0A8H8DGY9"/>
<comment type="similarity">
    <text evidence="2 6">Belongs to the acyl-CoA dehydrogenase family.</text>
</comment>
<dbReference type="Pfam" id="PF02770">
    <property type="entry name" value="Acyl-CoA_dh_M"/>
    <property type="match status" value="1"/>
</dbReference>
<keyword evidence="4 6" id="KW-0274">FAD</keyword>
<feature type="non-terminal residue" evidence="10">
    <location>
        <position position="1"/>
    </location>
</feature>
<keyword evidence="5 6" id="KW-0560">Oxidoreductase</keyword>
<feature type="region of interest" description="Disordered" evidence="7">
    <location>
        <begin position="36"/>
        <end position="55"/>
    </location>
</feature>
<keyword evidence="11" id="KW-1185">Reference proteome</keyword>
<proteinExistence type="inferred from homology"/>
<evidence type="ECO:0000256" key="7">
    <source>
        <dbReference type="SAM" id="MobiDB-lite"/>
    </source>
</evidence>
<gene>
    <name evidence="10" type="ORF">BJ554DRAFT_2055</name>
</gene>
<feature type="region of interest" description="Disordered" evidence="7">
    <location>
        <begin position="75"/>
        <end position="100"/>
    </location>
</feature>
<dbReference type="OrthoDB" id="434771at2759"/>
<dbReference type="GO" id="GO:0005737">
    <property type="term" value="C:cytoplasm"/>
    <property type="evidence" value="ECO:0007669"/>
    <property type="project" value="TreeGrafter"/>
</dbReference>
<dbReference type="Proteomes" id="UP000673691">
    <property type="component" value="Unassembled WGS sequence"/>
</dbReference>
<keyword evidence="3 6" id="KW-0285">Flavoprotein</keyword>
<evidence type="ECO:0000256" key="5">
    <source>
        <dbReference type="ARBA" id="ARBA00023002"/>
    </source>
</evidence>
<feature type="domain" description="Acyl-CoA dehydrogenase/oxidase C-terminal" evidence="8">
    <location>
        <begin position="324"/>
        <end position="449"/>
    </location>
</feature>
<organism evidence="10 11">
    <name type="scientific">Olpidium bornovanus</name>
    <dbReference type="NCBI Taxonomy" id="278681"/>
    <lineage>
        <taxon>Eukaryota</taxon>
        <taxon>Fungi</taxon>
        <taxon>Fungi incertae sedis</taxon>
        <taxon>Olpidiomycota</taxon>
        <taxon>Olpidiomycotina</taxon>
        <taxon>Olpidiomycetes</taxon>
        <taxon>Olpidiales</taxon>
        <taxon>Olpidiaceae</taxon>
        <taxon>Olpidium</taxon>
    </lineage>
</organism>
<comment type="caution">
    <text evidence="10">The sequence shown here is derived from an EMBL/GenBank/DDBJ whole genome shotgun (WGS) entry which is preliminary data.</text>
</comment>
<dbReference type="InterPro" id="IPR009075">
    <property type="entry name" value="AcylCo_DH/oxidase_C"/>
</dbReference>
<evidence type="ECO:0000256" key="3">
    <source>
        <dbReference type="ARBA" id="ARBA00022630"/>
    </source>
</evidence>
<evidence type="ECO:0000256" key="6">
    <source>
        <dbReference type="RuleBase" id="RU362125"/>
    </source>
</evidence>
<dbReference type="InterPro" id="IPR006091">
    <property type="entry name" value="Acyl-CoA_Oxase/DH_mid-dom"/>
</dbReference>
<dbReference type="SUPFAM" id="SSF47203">
    <property type="entry name" value="Acyl-CoA dehydrogenase C-terminal domain-like"/>
    <property type="match status" value="1"/>
</dbReference>
<dbReference type="GO" id="GO:0033539">
    <property type="term" value="P:fatty acid beta-oxidation using acyl-CoA dehydrogenase"/>
    <property type="evidence" value="ECO:0007669"/>
    <property type="project" value="TreeGrafter"/>
</dbReference>
<dbReference type="InterPro" id="IPR037069">
    <property type="entry name" value="AcylCoA_DH/ox_N_sf"/>
</dbReference>
<reference evidence="10 11" key="1">
    <citation type="journal article" name="Sci. Rep.">
        <title>Genome-scale phylogenetic analyses confirm Olpidium as the closest living zoosporic fungus to the non-flagellated, terrestrial fungi.</title>
        <authorList>
            <person name="Chang Y."/>
            <person name="Rochon D."/>
            <person name="Sekimoto S."/>
            <person name="Wang Y."/>
            <person name="Chovatia M."/>
            <person name="Sandor L."/>
            <person name="Salamov A."/>
            <person name="Grigoriev I.V."/>
            <person name="Stajich J.E."/>
            <person name="Spatafora J.W."/>
        </authorList>
    </citation>
    <scope>NUCLEOTIDE SEQUENCE [LARGE SCALE GENOMIC DNA]</scope>
    <source>
        <strain evidence="10">S191</strain>
    </source>
</reference>
<evidence type="ECO:0000259" key="8">
    <source>
        <dbReference type="Pfam" id="PF00441"/>
    </source>
</evidence>
<evidence type="ECO:0000256" key="2">
    <source>
        <dbReference type="ARBA" id="ARBA00009347"/>
    </source>
</evidence>
<dbReference type="InterPro" id="IPR046373">
    <property type="entry name" value="Acyl-CoA_Oxase/DH_mid-dom_sf"/>
</dbReference>